<dbReference type="Proteomes" id="UP000316313">
    <property type="component" value="Chromosome"/>
</dbReference>
<dbReference type="OrthoDB" id="7161179at2"/>
<dbReference type="InterPro" id="IPR003369">
    <property type="entry name" value="TatA/B/E"/>
</dbReference>
<dbReference type="GO" id="GO:0043953">
    <property type="term" value="P:protein transport by the Tat complex"/>
    <property type="evidence" value="ECO:0007669"/>
    <property type="project" value="UniProtKB-UniRule"/>
</dbReference>
<keyword evidence="5 9" id="KW-0653">Protein transport</keyword>
<comment type="function">
    <text evidence="9">Part of the twin-arginine translocation (Tat) system that transports large folded proteins containing a characteristic twin-arginine motif in their signal peptide across membranes. TatA could form the protein-conducting channel of the Tat system.</text>
</comment>
<dbReference type="GO" id="GO:0008320">
    <property type="term" value="F:protein transmembrane transporter activity"/>
    <property type="evidence" value="ECO:0007669"/>
    <property type="project" value="UniProtKB-UniRule"/>
</dbReference>
<organism evidence="11 12">
    <name type="scientific">Swingsia samuiensis</name>
    <dbReference type="NCBI Taxonomy" id="1293412"/>
    <lineage>
        <taxon>Bacteria</taxon>
        <taxon>Pseudomonadati</taxon>
        <taxon>Pseudomonadota</taxon>
        <taxon>Alphaproteobacteria</taxon>
        <taxon>Acetobacterales</taxon>
        <taxon>Acetobacteraceae</taxon>
        <taxon>Swingsia</taxon>
    </lineage>
</organism>
<dbReference type="Gene3D" id="1.20.5.3310">
    <property type="match status" value="1"/>
</dbReference>
<keyword evidence="3 9" id="KW-1003">Cell membrane</keyword>
<evidence type="ECO:0000256" key="1">
    <source>
        <dbReference type="ARBA" id="ARBA00004162"/>
    </source>
</evidence>
<dbReference type="PANTHER" id="PTHR42982:SF1">
    <property type="entry name" value="SEC-INDEPENDENT PROTEIN TRANSLOCASE PROTEIN TATA"/>
    <property type="match status" value="1"/>
</dbReference>
<dbReference type="EMBL" id="CP038141">
    <property type="protein sequence ID" value="QDH16759.1"/>
    <property type="molecule type" value="Genomic_DNA"/>
</dbReference>
<gene>
    <name evidence="9" type="primary">tatA</name>
    <name evidence="11" type="ORF">E3D00_03640</name>
</gene>
<evidence type="ECO:0000256" key="6">
    <source>
        <dbReference type="ARBA" id="ARBA00022989"/>
    </source>
</evidence>
<dbReference type="GO" id="GO:0033281">
    <property type="term" value="C:TAT protein transport complex"/>
    <property type="evidence" value="ECO:0007669"/>
    <property type="project" value="UniProtKB-UniRule"/>
</dbReference>
<keyword evidence="4 9" id="KW-0812">Transmembrane</keyword>
<feature type="region of interest" description="Disordered" evidence="10">
    <location>
        <begin position="44"/>
        <end position="88"/>
    </location>
</feature>
<sequence length="88" mass="9348">MGSMSPVHWLILAVVLLVVFGGGGKISGLMGDFAKGIKSFKKNMADDENMSSHDSSQPSGHISPPNQSSPNYNQTTNSSSNDTHRSQV</sequence>
<reference evidence="11 12" key="1">
    <citation type="submission" date="2019-03" db="EMBL/GenBank/DDBJ databases">
        <title>The complete genome sequence of Swingsia samuiensis NBRC107927(T).</title>
        <authorList>
            <person name="Chua K.-O."/>
            <person name="Chan K.-G."/>
            <person name="See-Too W.-S."/>
        </authorList>
    </citation>
    <scope>NUCLEOTIDE SEQUENCE [LARGE SCALE GENOMIC DNA]</scope>
    <source>
        <strain evidence="11 12">AH83</strain>
    </source>
</reference>
<comment type="similarity">
    <text evidence="9">Belongs to the TatA/E family.</text>
</comment>
<evidence type="ECO:0000256" key="7">
    <source>
        <dbReference type="ARBA" id="ARBA00023010"/>
    </source>
</evidence>
<evidence type="ECO:0000256" key="4">
    <source>
        <dbReference type="ARBA" id="ARBA00022692"/>
    </source>
</evidence>
<keyword evidence="2 9" id="KW-0813">Transport</keyword>
<dbReference type="AlphaFoldDB" id="A0A4Y6UGR1"/>
<keyword evidence="7 9" id="KW-0811">Translocation</keyword>
<comment type="subcellular location">
    <subcellularLocation>
        <location evidence="1 9">Cell membrane</location>
        <topology evidence="1 9">Single-pass membrane protein</topology>
    </subcellularLocation>
</comment>
<proteinExistence type="inferred from homology"/>
<keyword evidence="6 9" id="KW-1133">Transmembrane helix</keyword>
<evidence type="ECO:0000256" key="10">
    <source>
        <dbReference type="SAM" id="MobiDB-lite"/>
    </source>
</evidence>
<dbReference type="KEGG" id="ssam:E3D00_03640"/>
<dbReference type="Pfam" id="PF02416">
    <property type="entry name" value="TatA_B_E"/>
    <property type="match status" value="1"/>
</dbReference>
<evidence type="ECO:0000313" key="11">
    <source>
        <dbReference type="EMBL" id="QDH16759.1"/>
    </source>
</evidence>
<keyword evidence="12" id="KW-1185">Reference proteome</keyword>
<feature type="compositionally biased region" description="Polar residues" evidence="10">
    <location>
        <begin position="52"/>
        <end position="81"/>
    </location>
</feature>
<keyword evidence="8 9" id="KW-0472">Membrane</keyword>
<comment type="subunit">
    <text evidence="9">The Tat system comprises two distinct complexes: a TatABC complex, containing multiple copies of TatA, TatB and TatC subunits, and a separate TatA complex, containing only TatA subunits. Substrates initially bind to the TatABC complex, which probably triggers association of the separate TatA complex to form the active translocon.</text>
</comment>
<dbReference type="PANTHER" id="PTHR42982">
    <property type="entry name" value="SEC-INDEPENDENT PROTEIN TRANSLOCASE PROTEIN TATA"/>
    <property type="match status" value="1"/>
</dbReference>
<evidence type="ECO:0000256" key="5">
    <source>
        <dbReference type="ARBA" id="ARBA00022927"/>
    </source>
</evidence>
<evidence type="ECO:0000256" key="3">
    <source>
        <dbReference type="ARBA" id="ARBA00022475"/>
    </source>
</evidence>
<evidence type="ECO:0000313" key="12">
    <source>
        <dbReference type="Proteomes" id="UP000316313"/>
    </source>
</evidence>
<name>A0A4Y6UGR1_9PROT</name>
<evidence type="ECO:0000256" key="8">
    <source>
        <dbReference type="ARBA" id="ARBA00023136"/>
    </source>
</evidence>
<dbReference type="RefSeq" id="WP_141460029.1">
    <property type="nucleotide sequence ID" value="NZ_CP038141.1"/>
</dbReference>
<evidence type="ECO:0000256" key="2">
    <source>
        <dbReference type="ARBA" id="ARBA00022448"/>
    </source>
</evidence>
<evidence type="ECO:0000256" key="9">
    <source>
        <dbReference type="HAMAP-Rule" id="MF_00236"/>
    </source>
</evidence>
<dbReference type="InterPro" id="IPR006312">
    <property type="entry name" value="TatA/E"/>
</dbReference>
<protein>
    <recommendedName>
        <fullName evidence="9">Sec-independent protein translocase protein TatA</fullName>
    </recommendedName>
</protein>
<dbReference type="HAMAP" id="MF_00236">
    <property type="entry name" value="TatA_E"/>
    <property type="match status" value="1"/>
</dbReference>
<accession>A0A4Y6UGR1</accession>